<dbReference type="AlphaFoldDB" id="A0A8J3EKF0"/>
<reference evidence="2" key="1">
    <citation type="journal article" date="2014" name="Int. J. Syst. Evol. Microbiol.">
        <title>Complete genome sequence of Corynebacterium casei LMG S-19264T (=DSM 44701T), isolated from a smear-ripened cheese.</title>
        <authorList>
            <consortium name="US DOE Joint Genome Institute (JGI-PGF)"/>
            <person name="Walter F."/>
            <person name="Albersmeier A."/>
            <person name="Kalinowski J."/>
            <person name="Ruckert C."/>
        </authorList>
    </citation>
    <scope>NUCLEOTIDE SEQUENCE</scope>
    <source>
        <strain evidence="2">CGMCC 1.12777</strain>
    </source>
</reference>
<reference evidence="2" key="2">
    <citation type="submission" date="2020-09" db="EMBL/GenBank/DDBJ databases">
        <authorList>
            <person name="Sun Q."/>
            <person name="Zhou Y."/>
        </authorList>
    </citation>
    <scope>NUCLEOTIDE SEQUENCE</scope>
    <source>
        <strain evidence="2">CGMCC 1.12777</strain>
    </source>
</reference>
<dbReference type="Gene3D" id="3.40.50.10740">
    <property type="entry name" value="Class I glutamine amidotransferase-like"/>
    <property type="match status" value="1"/>
</dbReference>
<dbReference type="EMBL" id="BMFV01000004">
    <property type="protein sequence ID" value="GGH77077.1"/>
    <property type="molecule type" value="Genomic_DNA"/>
</dbReference>
<proteinExistence type="predicted"/>
<dbReference type="Proteomes" id="UP000656813">
    <property type="component" value="Unassembled WGS sequence"/>
</dbReference>
<evidence type="ECO:0000313" key="3">
    <source>
        <dbReference type="Proteomes" id="UP000656813"/>
    </source>
</evidence>
<gene>
    <name evidence="2" type="ORF">GCM10007096_08440</name>
</gene>
<evidence type="ECO:0000259" key="1">
    <source>
        <dbReference type="Pfam" id="PF02016"/>
    </source>
</evidence>
<dbReference type="PANTHER" id="PTHR30237">
    <property type="entry name" value="MURAMOYLTETRAPEPTIDE CARBOXYPEPTIDASE"/>
    <property type="match status" value="1"/>
</dbReference>
<evidence type="ECO:0000313" key="2">
    <source>
        <dbReference type="EMBL" id="GGH77077.1"/>
    </source>
</evidence>
<feature type="domain" description="LD-carboxypeptidase N-terminal" evidence="1">
    <location>
        <begin position="13"/>
        <end position="124"/>
    </location>
</feature>
<dbReference type="InterPro" id="IPR027478">
    <property type="entry name" value="LdcA_N"/>
</dbReference>
<sequence length="145" mass="16189">MIETLKLKKGEMIGFFSPSTPITAFCPKRLRQAKAFLEGKGFRLKPGRLTGQQDGYRSGSIQQRAEELNALIRDPEVRCIMSTIGGSNSNALVPYIDYDAFKKDPKIVIGFSDVTAILMALYAKDRDHDLLWTCTGRLIWGMGTL</sequence>
<dbReference type="SUPFAM" id="SSF52317">
    <property type="entry name" value="Class I glutamine amidotransferase-like"/>
    <property type="match status" value="1"/>
</dbReference>
<organism evidence="2 3">
    <name type="scientific">Pullulanibacillus pueri</name>
    <dbReference type="NCBI Taxonomy" id="1437324"/>
    <lineage>
        <taxon>Bacteria</taxon>
        <taxon>Bacillati</taxon>
        <taxon>Bacillota</taxon>
        <taxon>Bacilli</taxon>
        <taxon>Bacillales</taxon>
        <taxon>Sporolactobacillaceae</taxon>
        <taxon>Pullulanibacillus</taxon>
    </lineage>
</organism>
<protein>
    <recommendedName>
        <fullName evidence="1">LD-carboxypeptidase N-terminal domain-containing protein</fullName>
    </recommendedName>
</protein>
<dbReference type="InterPro" id="IPR029062">
    <property type="entry name" value="Class_I_gatase-like"/>
</dbReference>
<dbReference type="InterPro" id="IPR003507">
    <property type="entry name" value="S66_fam"/>
</dbReference>
<keyword evidence="3" id="KW-1185">Reference proteome</keyword>
<name>A0A8J3EKF0_9BACL</name>
<accession>A0A8J3EKF0</accession>
<dbReference type="PANTHER" id="PTHR30237:SF5">
    <property type="entry name" value="CARBOXYPEPTIDASE VC_A0337-RELATED"/>
    <property type="match status" value="1"/>
</dbReference>
<comment type="caution">
    <text evidence="2">The sequence shown here is derived from an EMBL/GenBank/DDBJ whole genome shotgun (WGS) entry which is preliminary data.</text>
</comment>
<dbReference type="Pfam" id="PF02016">
    <property type="entry name" value="Peptidase_S66"/>
    <property type="match status" value="1"/>
</dbReference>
<dbReference type="InterPro" id="IPR040449">
    <property type="entry name" value="Peptidase_S66_N"/>
</dbReference>